<comment type="caution">
    <text evidence="1">The sequence shown here is derived from an EMBL/GenBank/DDBJ whole genome shotgun (WGS) entry which is preliminary data.</text>
</comment>
<reference evidence="1" key="1">
    <citation type="journal article" date="2024" name="Gigascience">
        <title>Chromosome-level genome of the poultry shaft louse Menopon gallinae provides insight into the host-switching and adaptive evolution of parasitic lice.</title>
        <authorList>
            <person name="Xu Y."/>
            <person name="Ma L."/>
            <person name="Liu S."/>
            <person name="Liang Y."/>
            <person name="Liu Q."/>
            <person name="He Z."/>
            <person name="Tian L."/>
            <person name="Duan Y."/>
            <person name="Cai W."/>
            <person name="Li H."/>
            <person name="Song F."/>
        </authorList>
    </citation>
    <scope>NUCLEOTIDE SEQUENCE</scope>
    <source>
        <strain evidence="1">Cailab_2023a</strain>
    </source>
</reference>
<evidence type="ECO:0000313" key="1">
    <source>
        <dbReference type="EMBL" id="KAL0278492.1"/>
    </source>
</evidence>
<protein>
    <submittedName>
        <fullName evidence="1">Uncharacterized protein</fullName>
    </submittedName>
</protein>
<accession>A0AAW2I8R2</accession>
<dbReference type="AlphaFoldDB" id="A0AAW2I8R2"/>
<sequence>MLRWFHHVLRLPRTRIGKQVLSEFRGGGGTTPWPSAAKMVQDVKALAEIRLVTPGSLQEIAEHRAK</sequence>
<organism evidence="1">
    <name type="scientific">Menopon gallinae</name>
    <name type="common">poultry shaft louse</name>
    <dbReference type="NCBI Taxonomy" id="328185"/>
    <lineage>
        <taxon>Eukaryota</taxon>
        <taxon>Metazoa</taxon>
        <taxon>Ecdysozoa</taxon>
        <taxon>Arthropoda</taxon>
        <taxon>Hexapoda</taxon>
        <taxon>Insecta</taxon>
        <taxon>Pterygota</taxon>
        <taxon>Neoptera</taxon>
        <taxon>Paraneoptera</taxon>
        <taxon>Psocodea</taxon>
        <taxon>Troctomorpha</taxon>
        <taxon>Phthiraptera</taxon>
        <taxon>Amblycera</taxon>
        <taxon>Menoponidae</taxon>
        <taxon>Menopon</taxon>
    </lineage>
</organism>
<name>A0AAW2I8R2_9NEOP</name>
<gene>
    <name evidence="1" type="ORF">PYX00_000308</name>
</gene>
<dbReference type="EMBL" id="JARGDH010000001">
    <property type="protein sequence ID" value="KAL0278492.1"/>
    <property type="molecule type" value="Genomic_DNA"/>
</dbReference>
<proteinExistence type="predicted"/>